<feature type="coiled-coil region" evidence="1">
    <location>
        <begin position="184"/>
        <end position="211"/>
    </location>
</feature>
<feature type="region of interest" description="Disordered" evidence="2">
    <location>
        <begin position="582"/>
        <end position="628"/>
    </location>
</feature>
<feature type="compositionally biased region" description="Polar residues" evidence="2">
    <location>
        <begin position="416"/>
        <end position="428"/>
    </location>
</feature>
<sequence length="720" mass="79562">MSRTTAATSAAAMSSHDDDTNITSSKHCPQEEEEEDDAPPIIDEEHLALTTEIIRLERSILTALSSSRDEIERLELIGCGKKKVVDGLEKELSVLLKQLGKKKKERGKRNEKGRRRTILGQANPLRRITVVGGDRPFFRRPSVGAFSAVGGLNSCNEDHDNGGGDNLGGSQQLSAIQSQFAHNSKEHNLNIDALTERKKKLKERIVRRERCVVLEEKRIAKLQKDLESVKWDGGVEKGDDKAVEEKVTDHLVGEAGNMTTTSADVPVLTQKVDPSPLLQGQSSCDSSPANSERLQSQIQKLSIQIRIHSTYTEKALEGFARVFELAERRSRGSLPKDGDAGEAKQVAPLHSTPESKNVAIDRGYYKRRRSKSPALTINPSEESDDCSYYVGCKEEGFRGSTSIHESDISETDSEAIESTQSSASSKISGSREDSASGGELNVTNPLIEEEEARTKASTEDVASEAAVEKASESDEKEYQQPRTAVEEMDRQLLIGEITTEVNTQLNNLERMIKSLDERIDEYKMMTAICSEPKKDSVEIDETDSNTEEGQPDQLLSLTNQCADLLTDFTSSVSKLLKATIPRSDLSSPTSSSAVASNSAAEDENADDTGDTSCNKHGNVGSGEASTPTEIRKKIKLRELQQAQHHYDVNIKIIQHDIQSFLLGRQEEDASVKELLSNLQIKVKSLNERLVTGGEEMRRLVGSVEVWKERERSLLRQMDRR</sequence>
<feature type="region of interest" description="Disordered" evidence="2">
    <location>
        <begin position="330"/>
        <end position="365"/>
    </location>
</feature>
<feature type="compositionally biased region" description="Polar residues" evidence="2">
    <location>
        <begin position="278"/>
        <end position="292"/>
    </location>
</feature>
<evidence type="ECO:0000256" key="2">
    <source>
        <dbReference type="SAM" id="MobiDB-lite"/>
    </source>
</evidence>
<reference evidence="3 4" key="1">
    <citation type="journal article" date="2004" name="Science">
        <title>The genome of the diatom Thalassiosira pseudonana: ecology, evolution, and metabolism.</title>
        <authorList>
            <person name="Armbrust E.V."/>
            <person name="Berges J.A."/>
            <person name="Bowler C."/>
            <person name="Green B.R."/>
            <person name="Martinez D."/>
            <person name="Putnam N.H."/>
            <person name="Zhou S."/>
            <person name="Allen A.E."/>
            <person name="Apt K.E."/>
            <person name="Bechner M."/>
            <person name="Brzezinski M.A."/>
            <person name="Chaal B.K."/>
            <person name="Chiovitti A."/>
            <person name="Davis A.K."/>
            <person name="Demarest M.S."/>
            <person name="Detter J.C."/>
            <person name="Glavina T."/>
            <person name="Goodstein D."/>
            <person name="Hadi M.Z."/>
            <person name="Hellsten U."/>
            <person name="Hildebrand M."/>
            <person name="Jenkins B.D."/>
            <person name="Jurka J."/>
            <person name="Kapitonov V.V."/>
            <person name="Kroger N."/>
            <person name="Lau W.W."/>
            <person name="Lane T.W."/>
            <person name="Larimer F.W."/>
            <person name="Lippmeier J.C."/>
            <person name="Lucas S."/>
            <person name="Medina M."/>
            <person name="Montsant A."/>
            <person name="Obornik M."/>
            <person name="Parker M.S."/>
            <person name="Palenik B."/>
            <person name="Pazour G.J."/>
            <person name="Richardson P.M."/>
            <person name="Rynearson T.A."/>
            <person name="Saito M.A."/>
            <person name="Schwartz D.C."/>
            <person name="Thamatrakoln K."/>
            <person name="Valentin K."/>
            <person name="Vardi A."/>
            <person name="Wilkerson F.P."/>
            <person name="Rokhsar D.S."/>
        </authorList>
    </citation>
    <scope>NUCLEOTIDE SEQUENCE [LARGE SCALE GENOMIC DNA]</scope>
    <source>
        <strain evidence="3 4">CCMP1335</strain>
    </source>
</reference>
<evidence type="ECO:0000313" key="4">
    <source>
        <dbReference type="Proteomes" id="UP000001449"/>
    </source>
</evidence>
<dbReference type="HOGENOM" id="CLU_384294_0_0_1"/>
<dbReference type="RefSeq" id="XP_002292519.1">
    <property type="nucleotide sequence ID" value="XM_002292483.1"/>
</dbReference>
<keyword evidence="4" id="KW-1185">Reference proteome</keyword>
<feature type="compositionally biased region" description="Basic and acidic residues" evidence="2">
    <location>
        <begin position="466"/>
        <end position="483"/>
    </location>
</feature>
<dbReference type="PaxDb" id="35128-Thaps8144"/>
<protein>
    <submittedName>
        <fullName evidence="3">Uncharacterized protein</fullName>
    </submittedName>
</protein>
<dbReference type="GeneID" id="7448112"/>
<dbReference type="InParanoid" id="B8C8I9"/>
<feature type="region of interest" description="Disordered" evidence="2">
    <location>
        <begin position="1"/>
        <end position="43"/>
    </location>
</feature>
<reference evidence="3 4" key="2">
    <citation type="journal article" date="2008" name="Nature">
        <title>The Phaeodactylum genome reveals the evolutionary history of diatom genomes.</title>
        <authorList>
            <person name="Bowler C."/>
            <person name="Allen A.E."/>
            <person name="Badger J.H."/>
            <person name="Grimwood J."/>
            <person name="Jabbari K."/>
            <person name="Kuo A."/>
            <person name="Maheswari U."/>
            <person name="Martens C."/>
            <person name="Maumus F."/>
            <person name="Otillar R.P."/>
            <person name="Rayko E."/>
            <person name="Salamov A."/>
            <person name="Vandepoele K."/>
            <person name="Beszteri B."/>
            <person name="Gruber A."/>
            <person name="Heijde M."/>
            <person name="Katinka M."/>
            <person name="Mock T."/>
            <person name="Valentin K."/>
            <person name="Verret F."/>
            <person name="Berges J.A."/>
            <person name="Brownlee C."/>
            <person name="Cadoret J.P."/>
            <person name="Chiovitti A."/>
            <person name="Choi C.J."/>
            <person name="Coesel S."/>
            <person name="De Martino A."/>
            <person name="Detter J.C."/>
            <person name="Durkin C."/>
            <person name="Falciatore A."/>
            <person name="Fournet J."/>
            <person name="Haruta M."/>
            <person name="Huysman M.J."/>
            <person name="Jenkins B.D."/>
            <person name="Jiroutova K."/>
            <person name="Jorgensen R.E."/>
            <person name="Joubert Y."/>
            <person name="Kaplan A."/>
            <person name="Kroger N."/>
            <person name="Kroth P.G."/>
            <person name="La Roche J."/>
            <person name="Lindquist E."/>
            <person name="Lommer M."/>
            <person name="Martin-Jezequel V."/>
            <person name="Lopez P.J."/>
            <person name="Lucas S."/>
            <person name="Mangogna M."/>
            <person name="McGinnis K."/>
            <person name="Medlin L.K."/>
            <person name="Montsant A."/>
            <person name="Oudot-Le Secq M.P."/>
            <person name="Napoli C."/>
            <person name="Obornik M."/>
            <person name="Parker M.S."/>
            <person name="Petit J.L."/>
            <person name="Porcel B.M."/>
            <person name="Poulsen N."/>
            <person name="Robison M."/>
            <person name="Rychlewski L."/>
            <person name="Rynearson T.A."/>
            <person name="Schmutz J."/>
            <person name="Shapiro H."/>
            <person name="Siaut M."/>
            <person name="Stanley M."/>
            <person name="Sussman M.R."/>
            <person name="Taylor A.R."/>
            <person name="Vardi A."/>
            <person name="von Dassow P."/>
            <person name="Vyverman W."/>
            <person name="Willis A."/>
            <person name="Wyrwicz L.S."/>
            <person name="Rokhsar D.S."/>
            <person name="Weissenbach J."/>
            <person name="Armbrust E.V."/>
            <person name="Green B.R."/>
            <person name="Van de Peer Y."/>
            <person name="Grigoriev I.V."/>
        </authorList>
    </citation>
    <scope>NUCLEOTIDE SEQUENCE [LARGE SCALE GENOMIC DNA]</scope>
    <source>
        <strain evidence="3 4">CCMP1335</strain>
    </source>
</reference>
<feature type="compositionally biased region" description="Basic and acidic residues" evidence="2">
    <location>
        <begin position="330"/>
        <end position="342"/>
    </location>
</feature>
<dbReference type="KEGG" id="tps:THAPSDRAFT_8144"/>
<name>B8C8I9_THAPS</name>
<evidence type="ECO:0000256" key="1">
    <source>
        <dbReference type="SAM" id="Coils"/>
    </source>
</evidence>
<feature type="compositionally biased region" description="Low complexity" evidence="2">
    <location>
        <begin position="583"/>
        <end position="599"/>
    </location>
</feature>
<proteinExistence type="predicted"/>
<feature type="region of interest" description="Disordered" evidence="2">
    <location>
        <begin position="533"/>
        <end position="552"/>
    </location>
</feature>
<feature type="compositionally biased region" description="Acidic residues" evidence="2">
    <location>
        <begin position="538"/>
        <end position="550"/>
    </location>
</feature>
<accession>B8C8I9</accession>
<dbReference type="EMBL" id="CM000645">
    <property type="protein sequence ID" value="EED90494.1"/>
    <property type="molecule type" value="Genomic_DNA"/>
</dbReference>
<dbReference type="Proteomes" id="UP000001449">
    <property type="component" value="Chromosome 9"/>
</dbReference>
<dbReference type="AlphaFoldDB" id="B8C8I9"/>
<evidence type="ECO:0000313" key="3">
    <source>
        <dbReference type="EMBL" id="EED90494.1"/>
    </source>
</evidence>
<keyword evidence="1" id="KW-0175">Coiled coil</keyword>
<gene>
    <name evidence="3" type="ORF">THAPSDRAFT_8144</name>
</gene>
<feature type="coiled-coil region" evidence="1">
    <location>
        <begin position="498"/>
        <end position="525"/>
    </location>
</feature>
<feature type="compositionally biased region" description="Low complexity" evidence="2">
    <location>
        <begin position="1"/>
        <end position="14"/>
    </location>
</feature>
<feature type="region of interest" description="Disordered" evidence="2">
    <location>
        <begin position="274"/>
        <end position="293"/>
    </location>
</feature>
<organism evidence="3 4">
    <name type="scientific">Thalassiosira pseudonana</name>
    <name type="common">Marine diatom</name>
    <name type="synonym">Cyclotella nana</name>
    <dbReference type="NCBI Taxonomy" id="35128"/>
    <lineage>
        <taxon>Eukaryota</taxon>
        <taxon>Sar</taxon>
        <taxon>Stramenopiles</taxon>
        <taxon>Ochrophyta</taxon>
        <taxon>Bacillariophyta</taxon>
        <taxon>Coscinodiscophyceae</taxon>
        <taxon>Thalassiosirophycidae</taxon>
        <taxon>Thalassiosirales</taxon>
        <taxon>Thalassiosiraceae</taxon>
        <taxon>Thalassiosira</taxon>
    </lineage>
</organism>
<feature type="compositionally biased region" description="Acidic residues" evidence="2">
    <location>
        <begin position="600"/>
        <end position="609"/>
    </location>
</feature>
<feature type="region of interest" description="Disordered" evidence="2">
    <location>
        <begin position="400"/>
        <end position="483"/>
    </location>
</feature>